<proteinExistence type="predicted"/>
<feature type="transmembrane region" description="Helical" evidence="1">
    <location>
        <begin position="66"/>
        <end position="85"/>
    </location>
</feature>
<protein>
    <recommendedName>
        <fullName evidence="4">DUF1097 domain-containing protein</fullName>
    </recommendedName>
</protein>
<keyword evidence="3" id="KW-1185">Reference proteome</keyword>
<dbReference type="RefSeq" id="WP_377374602.1">
    <property type="nucleotide sequence ID" value="NZ_JBHSSW010000003.1"/>
</dbReference>
<keyword evidence="1" id="KW-0472">Membrane</keyword>
<evidence type="ECO:0008006" key="4">
    <source>
        <dbReference type="Google" id="ProtNLM"/>
    </source>
</evidence>
<feature type="transmembrane region" description="Helical" evidence="1">
    <location>
        <begin position="38"/>
        <end position="54"/>
    </location>
</feature>
<evidence type="ECO:0000313" key="2">
    <source>
        <dbReference type="EMBL" id="MFC6196759.1"/>
    </source>
</evidence>
<feature type="transmembrane region" description="Helical" evidence="1">
    <location>
        <begin position="116"/>
        <end position="133"/>
    </location>
</feature>
<dbReference type="EMBL" id="JBHSSW010000003">
    <property type="protein sequence ID" value="MFC6196759.1"/>
    <property type="molecule type" value="Genomic_DNA"/>
</dbReference>
<keyword evidence="1" id="KW-1133">Transmembrane helix</keyword>
<organism evidence="2 3">
    <name type="scientific">Ponticaulis profundi</name>
    <dbReference type="NCBI Taxonomy" id="2665222"/>
    <lineage>
        <taxon>Bacteria</taxon>
        <taxon>Pseudomonadati</taxon>
        <taxon>Pseudomonadota</taxon>
        <taxon>Alphaproteobacteria</taxon>
        <taxon>Hyphomonadales</taxon>
        <taxon>Hyphomonadaceae</taxon>
        <taxon>Ponticaulis</taxon>
    </lineage>
</organism>
<evidence type="ECO:0000256" key="1">
    <source>
        <dbReference type="SAM" id="Phobius"/>
    </source>
</evidence>
<name>A0ABW1S693_9PROT</name>
<feature type="transmembrane region" description="Helical" evidence="1">
    <location>
        <begin position="139"/>
        <end position="158"/>
    </location>
</feature>
<evidence type="ECO:0000313" key="3">
    <source>
        <dbReference type="Proteomes" id="UP001596303"/>
    </source>
</evidence>
<dbReference type="Proteomes" id="UP001596303">
    <property type="component" value="Unassembled WGS sequence"/>
</dbReference>
<sequence>MSNEAETPAEKPSLFAGFVILLIVIMGIVGWILLGGGVLKLSSLYASFLFLWYWSAVEKLDMKKLVPGMLGALIGIALAAGLHHLPLMSGTLGFIIAISAVVIAVYLGIVERVPALFNTATMLYLTVAAAPAIMESTDFREMAVATLLGGGFFAALVFGAQRLAAMMSPAPEADETTG</sequence>
<gene>
    <name evidence="2" type="ORF">ACFQDM_01640</name>
</gene>
<accession>A0ABW1S693</accession>
<comment type="caution">
    <text evidence="2">The sequence shown here is derived from an EMBL/GenBank/DDBJ whole genome shotgun (WGS) entry which is preliminary data.</text>
</comment>
<keyword evidence="1" id="KW-0812">Transmembrane</keyword>
<reference evidence="3" key="1">
    <citation type="journal article" date="2019" name="Int. J. Syst. Evol. Microbiol.">
        <title>The Global Catalogue of Microorganisms (GCM) 10K type strain sequencing project: providing services to taxonomists for standard genome sequencing and annotation.</title>
        <authorList>
            <consortium name="The Broad Institute Genomics Platform"/>
            <consortium name="The Broad Institute Genome Sequencing Center for Infectious Disease"/>
            <person name="Wu L."/>
            <person name="Ma J."/>
        </authorList>
    </citation>
    <scope>NUCLEOTIDE SEQUENCE [LARGE SCALE GENOMIC DNA]</scope>
    <source>
        <strain evidence="3">CGMCC-1.15741</strain>
    </source>
</reference>
<feature type="transmembrane region" description="Helical" evidence="1">
    <location>
        <begin position="91"/>
        <end position="109"/>
    </location>
</feature>
<feature type="transmembrane region" description="Helical" evidence="1">
    <location>
        <begin position="12"/>
        <end position="32"/>
    </location>
</feature>